<dbReference type="PROSITE" id="PS51273">
    <property type="entry name" value="GATASE_TYPE_1"/>
    <property type="match status" value="1"/>
</dbReference>
<name>A0ABP7D586_9MICO</name>
<dbReference type="Gene3D" id="3.40.50.880">
    <property type="match status" value="1"/>
</dbReference>
<comment type="caution">
    <text evidence="1">The sequence shown here is derived from an EMBL/GenBank/DDBJ whole genome shotgun (WGS) entry which is preliminary data.</text>
</comment>
<protein>
    <submittedName>
        <fullName evidence="1">Gamma-glutamyl-gamma-aminobutyrate hydrolase family protein</fullName>
    </submittedName>
</protein>
<dbReference type="Pfam" id="PF07722">
    <property type="entry name" value="Peptidase_C26"/>
    <property type="match status" value="1"/>
</dbReference>
<proteinExistence type="predicted"/>
<accession>A0ABP7D586</accession>
<dbReference type="InterPro" id="IPR011697">
    <property type="entry name" value="Peptidase_C26"/>
</dbReference>
<dbReference type="InterPro" id="IPR029062">
    <property type="entry name" value="Class_I_gatase-like"/>
</dbReference>
<gene>
    <name evidence="1" type="ORF">GCM10022399_15280</name>
</gene>
<dbReference type="PANTHER" id="PTHR43235">
    <property type="entry name" value="GLUTAMINE AMIDOTRANSFERASE PB2B2.05-RELATED"/>
    <property type="match status" value="1"/>
</dbReference>
<dbReference type="CDD" id="cd01745">
    <property type="entry name" value="GATase1_2"/>
    <property type="match status" value="1"/>
</dbReference>
<dbReference type="GO" id="GO:0016787">
    <property type="term" value="F:hydrolase activity"/>
    <property type="evidence" value="ECO:0007669"/>
    <property type="project" value="UniProtKB-KW"/>
</dbReference>
<evidence type="ECO:0000313" key="1">
    <source>
        <dbReference type="EMBL" id="GAA3699773.1"/>
    </source>
</evidence>
<reference evidence="2" key="1">
    <citation type="journal article" date="2019" name="Int. J. Syst. Evol. Microbiol.">
        <title>The Global Catalogue of Microorganisms (GCM) 10K type strain sequencing project: providing services to taxonomists for standard genome sequencing and annotation.</title>
        <authorList>
            <consortium name="The Broad Institute Genomics Platform"/>
            <consortium name="The Broad Institute Genome Sequencing Center for Infectious Disease"/>
            <person name="Wu L."/>
            <person name="Ma J."/>
        </authorList>
    </citation>
    <scope>NUCLEOTIDE SEQUENCE [LARGE SCALE GENOMIC DNA]</scope>
    <source>
        <strain evidence="2">JCM 17125</strain>
    </source>
</reference>
<organism evidence="1 2">
    <name type="scientific">Terrabacter ginsenosidimutans</name>
    <dbReference type="NCBI Taxonomy" id="490575"/>
    <lineage>
        <taxon>Bacteria</taxon>
        <taxon>Bacillati</taxon>
        <taxon>Actinomycetota</taxon>
        <taxon>Actinomycetes</taxon>
        <taxon>Micrococcales</taxon>
        <taxon>Intrasporangiaceae</taxon>
        <taxon>Terrabacter</taxon>
    </lineage>
</organism>
<sequence>MGAGQEVRMGRPVIGITAYVERASWGRWVDVPGALVPHRYVRHVEDAGAIAVVIPPRPDADDGTALEVVERLDGVILAGGVDVAPELYADERHASVQASRPDRDSSELAIARATAEVDLPLLGICRGMQVMAVAAGGLLEQHVPDRVGHHDHSPAPATYGNHPIRTVAGTRLSGILGVEVDVPSYHHQSVLRHPGYVASAWADDGTLEAMEDPDAFFRLAVQWHPEVGTDPRLFRAFVEAADITRRRRSSASS</sequence>
<keyword evidence="2" id="KW-1185">Reference proteome</keyword>
<dbReference type="Proteomes" id="UP001501468">
    <property type="component" value="Unassembled WGS sequence"/>
</dbReference>
<dbReference type="EMBL" id="BAABDC010000002">
    <property type="protein sequence ID" value="GAA3699773.1"/>
    <property type="molecule type" value="Genomic_DNA"/>
</dbReference>
<dbReference type="PANTHER" id="PTHR43235:SF1">
    <property type="entry name" value="GLUTAMINE AMIDOTRANSFERASE PB2B2.05-RELATED"/>
    <property type="match status" value="1"/>
</dbReference>
<keyword evidence="1" id="KW-0378">Hydrolase</keyword>
<dbReference type="SUPFAM" id="SSF52317">
    <property type="entry name" value="Class I glutamine amidotransferase-like"/>
    <property type="match status" value="1"/>
</dbReference>
<evidence type="ECO:0000313" key="2">
    <source>
        <dbReference type="Proteomes" id="UP001501468"/>
    </source>
</evidence>
<dbReference type="InterPro" id="IPR044668">
    <property type="entry name" value="PuuD-like"/>
</dbReference>